<accession>A0A8J3K7U9</accession>
<organism evidence="2 3">
    <name type="scientific">Catellatospora chokoriensis</name>
    <dbReference type="NCBI Taxonomy" id="310353"/>
    <lineage>
        <taxon>Bacteria</taxon>
        <taxon>Bacillati</taxon>
        <taxon>Actinomycetota</taxon>
        <taxon>Actinomycetes</taxon>
        <taxon>Micromonosporales</taxon>
        <taxon>Micromonosporaceae</taxon>
        <taxon>Catellatospora</taxon>
    </lineage>
</organism>
<comment type="caution">
    <text evidence="2">The sequence shown here is derived from an EMBL/GenBank/DDBJ whole genome shotgun (WGS) entry which is preliminary data.</text>
</comment>
<dbReference type="RefSeq" id="WP_191844591.1">
    <property type="nucleotide sequence ID" value="NZ_BAAALB010000067.1"/>
</dbReference>
<dbReference type="InterPro" id="IPR043504">
    <property type="entry name" value="Peptidase_S1_PA_chymotrypsin"/>
</dbReference>
<name>A0A8J3K7U9_9ACTN</name>
<sequence length="54" mass="5684">MTDQAVIARVTLPGLVCSGALVRLEWVLTAGHCVDALRPYRMRVALGGSTVATS</sequence>
<protein>
    <recommendedName>
        <fullName evidence="1">Peptidase S1 domain-containing protein</fullName>
    </recommendedName>
</protein>
<dbReference type="GO" id="GO:0004252">
    <property type="term" value="F:serine-type endopeptidase activity"/>
    <property type="evidence" value="ECO:0007669"/>
    <property type="project" value="InterPro"/>
</dbReference>
<evidence type="ECO:0000313" key="3">
    <source>
        <dbReference type="Proteomes" id="UP000619293"/>
    </source>
</evidence>
<proteinExistence type="predicted"/>
<dbReference type="InterPro" id="IPR009003">
    <property type="entry name" value="Peptidase_S1_PA"/>
</dbReference>
<gene>
    <name evidence="2" type="ORF">Cch02nite_82600</name>
</gene>
<dbReference type="AlphaFoldDB" id="A0A8J3K7U9"/>
<dbReference type="GO" id="GO:0006508">
    <property type="term" value="P:proteolysis"/>
    <property type="evidence" value="ECO:0007669"/>
    <property type="project" value="InterPro"/>
</dbReference>
<dbReference type="Gene3D" id="2.40.10.10">
    <property type="entry name" value="Trypsin-like serine proteases"/>
    <property type="match status" value="1"/>
</dbReference>
<evidence type="ECO:0000313" key="2">
    <source>
        <dbReference type="EMBL" id="GIF94816.1"/>
    </source>
</evidence>
<dbReference type="InterPro" id="IPR001254">
    <property type="entry name" value="Trypsin_dom"/>
</dbReference>
<dbReference type="Proteomes" id="UP000619293">
    <property type="component" value="Unassembled WGS sequence"/>
</dbReference>
<feature type="domain" description="Peptidase S1" evidence="1">
    <location>
        <begin position="7"/>
        <end position="50"/>
    </location>
</feature>
<dbReference type="SUPFAM" id="SSF50494">
    <property type="entry name" value="Trypsin-like serine proteases"/>
    <property type="match status" value="1"/>
</dbReference>
<dbReference type="EMBL" id="BONG01000123">
    <property type="protein sequence ID" value="GIF94816.1"/>
    <property type="molecule type" value="Genomic_DNA"/>
</dbReference>
<dbReference type="Pfam" id="PF00089">
    <property type="entry name" value="Trypsin"/>
    <property type="match status" value="1"/>
</dbReference>
<reference evidence="2 3" key="1">
    <citation type="submission" date="2021-01" db="EMBL/GenBank/DDBJ databases">
        <title>Whole genome shotgun sequence of Catellatospora chokoriensis NBRC 107358.</title>
        <authorList>
            <person name="Komaki H."/>
            <person name="Tamura T."/>
        </authorList>
    </citation>
    <scope>NUCLEOTIDE SEQUENCE [LARGE SCALE GENOMIC DNA]</scope>
    <source>
        <strain evidence="2 3">NBRC 107358</strain>
    </source>
</reference>
<keyword evidence="3" id="KW-1185">Reference proteome</keyword>
<evidence type="ECO:0000259" key="1">
    <source>
        <dbReference type="Pfam" id="PF00089"/>
    </source>
</evidence>